<dbReference type="Proteomes" id="UP000643810">
    <property type="component" value="Unassembled WGS sequence"/>
</dbReference>
<comment type="caution">
    <text evidence="2">The sequence shown here is derived from an EMBL/GenBank/DDBJ whole genome shotgun (WGS) entry which is preliminary data.</text>
</comment>
<dbReference type="EMBL" id="JACOPG010000001">
    <property type="protein sequence ID" value="MBC5685193.1"/>
    <property type="molecule type" value="Genomic_DNA"/>
</dbReference>
<dbReference type="RefSeq" id="WP_118281167.1">
    <property type="nucleotide sequence ID" value="NZ_JACOPG010000001.1"/>
</dbReference>
<accession>A0ABR7GCM8</accession>
<proteinExistence type="predicted"/>
<keyword evidence="3" id="KW-1185">Reference proteome</keyword>
<feature type="region of interest" description="Disordered" evidence="1">
    <location>
        <begin position="112"/>
        <end position="145"/>
    </location>
</feature>
<evidence type="ECO:0000256" key="1">
    <source>
        <dbReference type="SAM" id="MobiDB-lite"/>
    </source>
</evidence>
<gene>
    <name evidence="2" type="ORF">H8R94_00960</name>
</gene>
<name>A0ABR7GCM8_9FIRM</name>
<reference evidence="2 3" key="1">
    <citation type="submission" date="2020-08" db="EMBL/GenBank/DDBJ databases">
        <title>Genome public.</title>
        <authorList>
            <person name="Liu C."/>
            <person name="Sun Q."/>
        </authorList>
    </citation>
    <scope>NUCLEOTIDE SEQUENCE [LARGE SCALE GENOMIC DNA]</scope>
    <source>
        <strain evidence="2 3">NSJ-9</strain>
    </source>
</reference>
<organism evidence="2 3">
    <name type="scientific">Roseburia lenta</name>
    <dbReference type="NCBI Taxonomy" id="2763061"/>
    <lineage>
        <taxon>Bacteria</taxon>
        <taxon>Bacillati</taxon>
        <taxon>Bacillota</taxon>
        <taxon>Clostridia</taxon>
        <taxon>Lachnospirales</taxon>
        <taxon>Lachnospiraceae</taxon>
        <taxon>Roseburia</taxon>
    </lineage>
</organism>
<dbReference type="PIRSF" id="PIRSF021377">
    <property type="entry name" value="YtfJ"/>
    <property type="match status" value="1"/>
</dbReference>
<dbReference type="PANTHER" id="PTHR39162">
    <property type="entry name" value="GLL3345 PROTEIN"/>
    <property type="match status" value="1"/>
</dbReference>
<dbReference type="PANTHER" id="PTHR39162:SF1">
    <property type="entry name" value="SPORULATION PROTEIN YTFJ"/>
    <property type="match status" value="1"/>
</dbReference>
<protein>
    <submittedName>
        <fullName evidence="2">GerW family sporulation protein</fullName>
    </submittedName>
</protein>
<dbReference type="InterPro" id="IPR014229">
    <property type="entry name" value="Spore_YtfJ"/>
</dbReference>
<sequence length="145" mass="15578">MEKNNEVFNETVNTLFQGMDGFISTKTVVGDAIHIGDTIIVPLVNVTFGVAAGAFRAEKKNNSGGGMGGKLTPSAVLVIHNGITRMISVERNSGIEKILDMVPDFVDKFVSKKEGAEQDPEARKAAHEEMEDILSDAVNNATVEE</sequence>
<dbReference type="Pfam" id="PF09579">
    <property type="entry name" value="Spore_YtfJ"/>
    <property type="match status" value="1"/>
</dbReference>
<evidence type="ECO:0000313" key="3">
    <source>
        <dbReference type="Proteomes" id="UP000643810"/>
    </source>
</evidence>
<feature type="compositionally biased region" description="Basic and acidic residues" evidence="1">
    <location>
        <begin position="112"/>
        <end position="128"/>
    </location>
</feature>
<evidence type="ECO:0000313" key="2">
    <source>
        <dbReference type="EMBL" id="MBC5685193.1"/>
    </source>
</evidence>